<evidence type="ECO:0000313" key="1">
    <source>
        <dbReference type="EMBL" id="KAF7764444.1"/>
    </source>
</evidence>
<name>A0AAD4AEG8_9GAMM</name>
<proteinExistence type="predicted"/>
<dbReference type="EMBL" id="AHBZ03000027">
    <property type="protein sequence ID" value="KAF7764444.1"/>
    <property type="molecule type" value="Genomic_DNA"/>
</dbReference>
<reference evidence="1" key="2">
    <citation type="submission" date="2015-03" db="EMBL/GenBank/DDBJ databases">
        <title>Genome sequence of Pseudoalteromonas citrea.</title>
        <authorList>
            <person name="Xie B.-B."/>
            <person name="Rong J.-C."/>
            <person name="Qin Q.-L."/>
            <person name="Zhang Y.-Z."/>
        </authorList>
    </citation>
    <scope>NUCLEOTIDE SEQUENCE</scope>
    <source>
        <strain evidence="1">DSM 8771</strain>
    </source>
</reference>
<accession>A0AAD4AEG8</accession>
<evidence type="ECO:0000313" key="2">
    <source>
        <dbReference type="Proteomes" id="UP000016487"/>
    </source>
</evidence>
<reference evidence="1" key="1">
    <citation type="journal article" date="2012" name="J. Bacteriol.">
        <title>Genome sequences of type strains of seven species of the marine bacterium Pseudoalteromonas.</title>
        <authorList>
            <person name="Xie B.B."/>
            <person name="Shu Y.L."/>
            <person name="Qin Q.L."/>
            <person name="Rong J.C."/>
            <person name="Zhang X.Y."/>
            <person name="Chen X.L."/>
            <person name="Shi M."/>
            <person name="He H.L."/>
            <person name="Zhou B.C."/>
            <person name="Zhang Y.Z."/>
        </authorList>
    </citation>
    <scope>NUCLEOTIDE SEQUENCE</scope>
    <source>
        <strain evidence="1">DSM 8771</strain>
    </source>
</reference>
<gene>
    <name evidence="1" type="ORF">PCIT_b0447</name>
</gene>
<organism evidence="1 2">
    <name type="scientific">Pseudoalteromonas citrea</name>
    <dbReference type="NCBI Taxonomy" id="43655"/>
    <lineage>
        <taxon>Bacteria</taxon>
        <taxon>Pseudomonadati</taxon>
        <taxon>Pseudomonadota</taxon>
        <taxon>Gammaproteobacteria</taxon>
        <taxon>Alteromonadales</taxon>
        <taxon>Pseudoalteromonadaceae</taxon>
        <taxon>Pseudoalteromonas</taxon>
    </lineage>
</organism>
<dbReference type="AlphaFoldDB" id="A0AAD4AEG8"/>
<comment type="caution">
    <text evidence="1">The sequence shown here is derived from an EMBL/GenBank/DDBJ whole genome shotgun (WGS) entry which is preliminary data.</text>
</comment>
<protein>
    <submittedName>
        <fullName evidence="1">Uncharacterized protein</fullName>
    </submittedName>
</protein>
<dbReference type="Proteomes" id="UP000016487">
    <property type="component" value="Unassembled WGS sequence"/>
</dbReference>
<sequence length="60" mass="6955">MASPNLERVNSWVIILVCEHGKVAFYSKSTVIYDVIGTYYYLLYIDDVFLVWGMNRTCSP</sequence>